<name>A0A2U8GZ66_9RHOO</name>
<feature type="binding site" evidence="12">
    <location>
        <position position="94"/>
    </location>
    <ligand>
        <name>Mg(2+)</name>
        <dbReference type="ChEBI" id="CHEBI:18420"/>
        <label>1</label>
        <note>catalytic</note>
    </ligand>
</feature>
<dbReference type="InterPro" id="IPR011809">
    <property type="entry name" value="His_9_proposed"/>
</dbReference>
<dbReference type="OrthoDB" id="9785695at2"/>
<dbReference type="PRINTS" id="PR00377">
    <property type="entry name" value="IMPHPHTASES"/>
</dbReference>
<evidence type="ECO:0000256" key="2">
    <source>
        <dbReference type="ARBA" id="ARBA00001946"/>
    </source>
</evidence>
<dbReference type="GO" id="GO:0000105">
    <property type="term" value="P:L-histidine biosynthetic process"/>
    <property type="evidence" value="ECO:0007669"/>
    <property type="project" value="UniProtKB-UniRule"/>
</dbReference>
<dbReference type="UniPathway" id="UPA00031">
    <property type="reaction ID" value="UER00013"/>
</dbReference>
<dbReference type="PANTHER" id="PTHR43200">
    <property type="entry name" value="PHOSPHATASE"/>
    <property type="match status" value="1"/>
</dbReference>
<sequence>MPYTDNPESLLSTAVALAHRLADEARRIALPRFRTPLDVFVKDDESPVTVADREVEAALRTLIGETFPDHGILGEEQGRENMDAEYVWVIDPIDGTKSFITGSPLWGALIALLHRGRPVLGLIDIPYTGERWSAAGGAQTLFNGQQARTRGCAELGAACIYTTSPDAFEPADWARFDALSRRTALRRFGGDSYCYGLLASGHVDLVVEAGLQPYDYLALVPVIEGAGGVITDWQGRPLGVDSDGRVVAAATASLHAAALAGLGA</sequence>
<dbReference type="Gene3D" id="3.30.540.10">
    <property type="entry name" value="Fructose-1,6-Bisphosphatase, subunit A, domain 1"/>
    <property type="match status" value="1"/>
</dbReference>
<feature type="binding site" evidence="12">
    <location>
        <position position="93"/>
    </location>
    <ligand>
        <name>Mg(2+)</name>
        <dbReference type="ChEBI" id="CHEBI:18420"/>
        <label>2</label>
    </ligand>
</feature>
<evidence type="ECO:0000313" key="14">
    <source>
        <dbReference type="Proteomes" id="UP000244902"/>
    </source>
</evidence>
<evidence type="ECO:0000256" key="3">
    <source>
        <dbReference type="ARBA" id="ARBA00004970"/>
    </source>
</evidence>
<protein>
    <recommendedName>
        <fullName evidence="11">Histidinol-phosphatase</fullName>
        <ecNumber evidence="11">3.1.3.15</ecNumber>
    </recommendedName>
</protein>
<feature type="binding site" evidence="12">
    <location>
        <position position="91"/>
    </location>
    <ligand>
        <name>Mg(2+)</name>
        <dbReference type="ChEBI" id="CHEBI:18420"/>
        <label>1</label>
        <note>catalytic</note>
    </ligand>
</feature>
<dbReference type="InterPro" id="IPR000760">
    <property type="entry name" value="Inositol_monophosphatase-like"/>
</dbReference>
<evidence type="ECO:0000256" key="9">
    <source>
        <dbReference type="ARBA" id="ARBA00023102"/>
    </source>
</evidence>
<dbReference type="GO" id="GO:0052834">
    <property type="term" value="F:inositol monophosphate phosphatase activity"/>
    <property type="evidence" value="ECO:0007669"/>
    <property type="project" value="UniProtKB-EC"/>
</dbReference>
<evidence type="ECO:0000256" key="8">
    <source>
        <dbReference type="ARBA" id="ARBA00022842"/>
    </source>
</evidence>
<dbReference type="Proteomes" id="UP000244902">
    <property type="component" value="Chromosome"/>
</dbReference>
<comment type="catalytic activity">
    <reaction evidence="10">
        <text>L-histidinol phosphate + H2O = L-histidinol + phosphate</text>
        <dbReference type="Rhea" id="RHEA:14465"/>
        <dbReference type="ChEBI" id="CHEBI:15377"/>
        <dbReference type="ChEBI" id="CHEBI:43474"/>
        <dbReference type="ChEBI" id="CHEBI:57699"/>
        <dbReference type="ChEBI" id="CHEBI:57980"/>
        <dbReference type="EC" id="3.1.3.15"/>
    </reaction>
</comment>
<keyword evidence="5" id="KW-0028">Amino-acid biosynthesis</keyword>
<keyword evidence="7" id="KW-0378">Hydrolase</keyword>
<feature type="binding site" evidence="12">
    <location>
        <position position="215"/>
    </location>
    <ligand>
        <name>Mg(2+)</name>
        <dbReference type="ChEBI" id="CHEBI:18420"/>
        <label>1</label>
        <note>catalytic</note>
    </ligand>
</feature>
<evidence type="ECO:0000256" key="1">
    <source>
        <dbReference type="ARBA" id="ARBA00001033"/>
    </source>
</evidence>
<gene>
    <name evidence="13" type="primary">hisN</name>
    <name evidence="13" type="ORF">CEW87_04830</name>
</gene>
<evidence type="ECO:0000256" key="4">
    <source>
        <dbReference type="ARBA" id="ARBA00009759"/>
    </source>
</evidence>
<keyword evidence="8 12" id="KW-0460">Magnesium</keyword>
<dbReference type="EC" id="3.1.3.15" evidence="11"/>
<dbReference type="Gene3D" id="3.40.190.80">
    <property type="match status" value="1"/>
</dbReference>
<dbReference type="InterPro" id="IPR020583">
    <property type="entry name" value="Inositol_monoP_metal-BS"/>
</dbReference>
<dbReference type="PROSITE" id="PS00629">
    <property type="entry name" value="IMP_1"/>
    <property type="match status" value="1"/>
</dbReference>
<dbReference type="PANTHER" id="PTHR43200:SF6">
    <property type="entry name" value="3'(2'),5'-BISPHOSPHATE NUCLEOTIDASE"/>
    <property type="match status" value="1"/>
</dbReference>
<comment type="pathway">
    <text evidence="3">Amino-acid biosynthesis; L-histidine biosynthesis; L-histidine from 5-phospho-alpha-D-ribose 1-diphosphate: step 8/9.</text>
</comment>
<evidence type="ECO:0000256" key="6">
    <source>
        <dbReference type="ARBA" id="ARBA00022723"/>
    </source>
</evidence>
<dbReference type="GO" id="GO:0046872">
    <property type="term" value="F:metal ion binding"/>
    <property type="evidence" value="ECO:0007669"/>
    <property type="project" value="UniProtKB-KW"/>
</dbReference>
<keyword evidence="6 12" id="KW-0479">Metal-binding</keyword>
<comment type="cofactor">
    <cofactor evidence="2 12">
        <name>Mg(2+)</name>
        <dbReference type="ChEBI" id="CHEBI:18420"/>
    </cofactor>
</comment>
<dbReference type="AlphaFoldDB" id="A0A2U8GZ66"/>
<dbReference type="GO" id="GO:0004401">
    <property type="term" value="F:histidinol-phosphatase activity"/>
    <property type="evidence" value="ECO:0007669"/>
    <property type="project" value="UniProtKB-UniRule"/>
</dbReference>
<dbReference type="RefSeq" id="WP_108971688.1">
    <property type="nucleotide sequence ID" value="NZ_CP022188.1"/>
</dbReference>
<accession>A0A2U8GZ66</accession>
<evidence type="ECO:0000256" key="11">
    <source>
        <dbReference type="NCBIfam" id="TIGR02067"/>
    </source>
</evidence>
<dbReference type="FunFam" id="3.30.540.10:FF:000003">
    <property type="entry name" value="Inositol-1-monophosphatase"/>
    <property type="match status" value="1"/>
</dbReference>
<comment type="catalytic activity">
    <reaction evidence="1">
        <text>a myo-inositol phosphate + H2O = myo-inositol + phosphate</text>
        <dbReference type="Rhea" id="RHEA:24056"/>
        <dbReference type="ChEBI" id="CHEBI:15377"/>
        <dbReference type="ChEBI" id="CHEBI:17268"/>
        <dbReference type="ChEBI" id="CHEBI:43474"/>
        <dbReference type="ChEBI" id="CHEBI:84139"/>
        <dbReference type="EC" id="3.1.3.25"/>
    </reaction>
</comment>
<organism evidence="13 14">
    <name type="scientific">Parazoarcus communis</name>
    <dbReference type="NCBI Taxonomy" id="41977"/>
    <lineage>
        <taxon>Bacteria</taxon>
        <taxon>Pseudomonadati</taxon>
        <taxon>Pseudomonadota</taxon>
        <taxon>Betaproteobacteria</taxon>
        <taxon>Rhodocyclales</taxon>
        <taxon>Zoogloeaceae</taxon>
        <taxon>Parazoarcus</taxon>
    </lineage>
</organism>
<evidence type="ECO:0000313" key="13">
    <source>
        <dbReference type="EMBL" id="AWI78744.1"/>
    </source>
</evidence>
<keyword evidence="9" id="KW-0368">Histidine biosynthesis</keyword>
<dbReference type="SUPFAM" id="SSF56655">
    <property type="entry name" value="Carbohydrate phosphatase"/>
    <property type="match status" value="1"/>
</dbReference>
<dbReference type="Pfam" id="PF00459">
    <property type="entry name" value="Inositol_P"/>
    <property type="match status" value="1"/>
</dbReference>
<evidence type="ECO:0000256" key="12">
    <source>
        <dbReference type="PIRSR" id="PIRSR600760-2"/>
    </source>
</evidence>
<proteinExistence type="inferred from homology"/>
<comment type="similarity">
    <text evidence="4">Belongs to the inositol monophosphatase superfamily.</text>
</comment>
<reference evidence="13 14" key="1">
    <citation type="submission" date="2017-06" db="EMBL/GenBank/DDBJ databases">
        <title>Azoarcus sp. TSNA42 complete genome sequence.</title>
        <authorList>
            <person name="Woo J.-H."/>
            <person name="Kim H.-S."/>
        </authorList>
    </citation>
    <scope>NUCLEOTIDE SEQUENCE [LARGE SCALE GENOMIC DNA]</scope>
    <source>
        <strain evidence="13 14">TSNA42</strain>
    </source>
</reference>
<evidence type="ECO:0000256" key="7">
    <source>
        <dbReference type="ARBA" id="ARBA00022801"/>
    </source>
</evidence>
<evidence type="ECO:0000256" key="10">
    <source>
        <dbReference type="ARBA" id="ARBA00049158"/>
    </source>
</evidence>
<evidence type="ECO:0000256" key="5">
    <source>
        <dbReference type="ARBA" id="ARBA00022605"/>
    </source>
</evidence>
<feature type="binding site" evidence="12">
    <location>
        <position position="75"/>
    </location>
    <ligand>
        <name>Mg(2+)</name>
        <dbReference type="ChEBI" id="CHEBI:18420"/>
        <label>1</label>
        <note>catalytic</note>
    </ligand>
</feature>
<dbReference type="InterPro" id="IPR051090">
    <property type="entry name" value="Inositol_monoP_superfamily"/>
</dbReference>
<dbReference type="EMBL" id="CP022188">
    <property type="protein sequence ID" value="AWI78744.1"/>
    <property type="molecule type" value="Genomic_DNA"/>
</dbReference>
<dbReference type="NCBIfam" id="TIGR02067">
    <property type="entry name" value="his_9_HisN"/>
    <property type="match status" value="1"/>
</dbReference>
<dbReference type="CDD" id="cd01641">
    <property type="entry name" value="Bacterial_IMPase_like_1"/>
    <property type="match status" value="1"/>
</dbReference>